<dbReference type="EMBL" id="BQNB010009568">
    <property type="protein sequence ID" value="GJS65313.1"/>
    <property type="molecule type" value="Genomic_DNA"/>
</dbReference>
<accession>A0ABQ4XK47</accession>
<name>A0ABQ4XK47_9ASTR</name>
<proteinExistence type="predicted"/>
<evidence type="ECO:0000313" key="1">
    <source>
        <dbReference type="EMBL" id="GJS65313.1"/>
    </source>
</evidence>
<evidence type="ECO:0000313" key="2">
    <source>
        <dbReference type="Proteomes" id="UP001151760"/>
    </source>
</evidence>
<organism evidence="1 2">
    <name type="scientific">Tanacetum coccineum</name>
    <dbReference type="NCBI Taxonomy" id="301880"/>
    <lineage>
        <taxon>Eukaryota</taxon>
        <taxon>Viridiplantae</taxon>
        <taxon>Streptophyta</taxon>
        <taxon>Embryophyta</taxon>
        <taxon>Tracheophyta</taxon>
        <taxon>Spermatophyta</taxon>
        <taxon>Magnoliopsida</taxon>
        <taxon>eudicotyledons</taxon>
        <taxon>Gunneridae</taxon>
        <taxon>Pentapetalae</taxon>
        <taxon>asterids</taxon>
        <taxon>campanulids</taxon>
        <taxon>Asterales</taxon>
        <taxon>Asteraceae</taxon>
        <taxon>Asteroideae</taxon>
        <taxon>Anthemideae</taxon>
        <taxon>Anthemidinae</taxon>
        <taxon>Tanacetum</taxon>
    </lineage>
</organism>
<protein>
    <submittedName>
        <fullName evidence="1">Uncharacterized protein</fullName>
    </submittedName>
</protein>
<sequence>MYVSGLVDIFDMVDIDLFTIVALNMIVVKLGYTCESETMFYNYLRPFTSLDEGLYALDYEKDVCCLATLVRSFKLIESVTTYTKLSGVQRVDTQSHILPTIQSQFSDKNLSFVSQQATASQVIDDVIRQLSFEETKLDGEAGFVNVARSGVDSSGLSHDELFRVDDLDLNLNELVNLNVSQIESQSELPVSEEPDVEVSTQEPIVAEVSTQEPIMAEVSTQVSIVEEVGTQEFTVEYVILEDNMSSEEDVEHFNGIYIAYETEYDVQSSEDADTDDDDDDDFWVDEENKIVEPDVDVHLFGINMDLPFENIGVTNLVTDDVLEEEDVDVINADGFDSDPGNDDETIKYRRRRLAELSREMESVINDSGQ</sequence>
<gene>
    <name evidence="1" type="ORF">Tco_0679877</name>
</gene>
<comment type="caution">
    <text evidence="1">The sequence shown here is derived from an EMBL/GenBank/DDBJ whole genome shotgun (WGS) entry which is preliminary data.</text>
</comment>
<dbReference type="Proteomes" id="UP001151760">
    <property type="component" value="Unassembled WGS sequence"/>
</dbReference>
<reference evidence="1" key="2">
    <citation type="submission" date="2022-01" db="EMBL/GenBank/DDBJ databases">
        <authorList>
            <person name="Yamashiro T."/>
            <person name="Shiraishi A."/>
            <person name="Satake H."/>
            <person name="Nakayama K."/>
        </authorList>
    </citation>
    <scope>NUCLEOTIDE SEQUENCE</scope>
</reference>
<reference evidence="1" key="1">
    <citation type="journal article" date="2022" name="Int. J. Mol. Sci.">
        <title>Draft Genome of Tanacetum Coccineum: Genomic Comparison of Closely Related Tanacetum-Family Plants.</title>
        <authorList>
            <person name="Yamashiro T."/>
            <person name="Shiraishi A."/>
            <person name="Nakayama K."/>
            <person name="Satake H."/>
        </authorList>
    </citation>
    <scope>NUCLEOTIDE SEQUENCE</scope>
</reference>
<keyword evidence="2" id="KW-1185">Reference proteome</keyword>